<evidence type="ECO:0000313" key="2">
    <source>
        <dbReference type="Proteomes" id="UP000499080"/>
    </source>
</evidence>
<evidence type="ECO:0000313" key="1">
    <source>
        <dbReference type="EMBL" id="GBM98655.1"/>
    </source>
</evidence>
<protein>
    <submittedName>
        <fullName evidence="1">Uncharacterized protein</fullName>
    </submittedName>
</protein>
<proteinExistence type="predicted"/>
<dbReference type="EMBL" id="BGPR01004343">
    <property type="protein sequence ID" value="GBM98655.1"/>
    <property type="molecule type" value="Genomic_DNA"/>
</dbReference>
<organism evidence="1 2">
    <name type="scientific">Araneus ventricosus</name>
    <name type="common">Orbweaver spider</name>
    <name type="synonym">Epeira ventricosa</name>
    <dbReference type="NCBI Taxonomy" id="182803"/>
    <lineage>
        <taxon>Eukaryota</taxon>
        <taxon>Metazoa</taxon>
        <taxon>Ecdysozoa</taxon>
        <taxon>Arthropoda</taxon>
        <taxon>Chelicerata</taxon>
        <taxon>Arachnida</taxon>
        <taxon>Araneae</taxon>
        <taxon>Araneomorphae</taxon>
        <taxon>Entelegynae</taxon>
        <taxon>Araneoidea</taxon>
        <taxon>Araneidae</taxon>
        <taxon>Araneus</taxon>
    </lineage>
</organism>
<name>A0A4Y2KAC2_ARAVE</name>
<keyword evidence="2" id="KW-1185">Reference proteome</keyword>
<accession>A0A4Y2KAC2</accession>
<reference evidence="1 2" key="1">
    <citation type="journal article" date="2019" name="Sci. Rep.">
        <title>Orb-weaving spider Araneus ventricosus genome elucidates the spidroin gene catalogue.</title>
        <authorList>
            <person name="Kono N."/>
            <person name="Nakamura H."/>
            <person name="Ohtoshi R."/>
            <person name="Moran D.A.P."/>
            <person name="Shinohara A."/>
            <person name="Yoshida Y."/>
            <person name="Fujiwara M."/>
            <person name="Mori M."/>
            <person name="Tomita M."/>
            <person name="Arakawa K."/>
        </authorList>
    </citation>
    <scope>NUCLEOTIDE SEQUENCE [LARGE SCALE GENOMIC DNA]</scope>
</reference>
<sequence length="104" mass="12025">MPSREDKAYSRQAKVLEMHSLWSRIRIHEGKNGGSSFTILRRSSQRPEGPVPHQRAHRKNALGFPNTNDHLQAAQEKTKSYHRLGNTYSKRILDCQKMFHVSIS</sequence>
<gene>
    <name evidence="1" type="ORF">AVEN_273135_1</name>
</gene>
<dbReference type="AlphaFoldDB" id="A0A4Y2KAC2"/>
<dbReference type="Proteomes" id="UP000499080">
    <property type="component" value="Unassembled WGS sequence"/>
</dbReference>
<comment type="caution">
    <text evidence="1">The sequence shown here is derived from an EMBL/GenBank/DDBJ whole genome shotgun (WGS) entry which is preliminary data.</text>
</comment>